<evidence type="ECO:0000259" key="9">
    <source>
        <dbReference type="PROSITE" id="PS51903"/>
    </source>
</evidence>
<dbReference type="PROSITE" id="PS51903">
    <property type="entry name" value="CLP_R"/>
    <property type="match status" value="1"/>
</dbReference>
<dbReference type="InterPro" id="IPR004176">
    <property type="entry name" value="Clp_R_N"/>
</dbReference>
<dbReference type="InterPro" id="IPR019489">
    <property type="entry name" value="Clp_ATPase_C"/>
</dbReference>
<organism evidence="10 11">
    <name type="scientific">Pandoraea horticolens</name>
    <dbReference type="NCBI Taxonomy" id="2508298"/>
    <lineage>
        <taxon>Bacteria</taxon>
        <taxon>Pseudomonadati</taxon>
        <taxon>Pseudomonadota</taxon>
        <taxon>Betaproteobacteria</taxon>
        <taxon>Burkholderiales</taxon>
        <taxon>Burkholderiaceae</taxon>
        <taxon>Pandoraea</taxon>
    </lineage>
</organism>
<comment type="function">
    <text evidence="6">Part of a stress-induced multi-chaperone system, it is involved in the recovery of the cell from heat-induced damage, in cooperation with DnaK, DnaJ and GrpE. Acts before DnaK, in the processing of protein aggregates. Protein binding stimulates the ATPase activity; ATP hydrolysis unfolds the denatured protein aggregates, which probably helps expose new hydrophobic binding sites on the surface of ClpB-bound aggregates, contributing to the solubilization and refolding of denatured protein aggregates by DnaK.</text>
</comment>
<accession>A0A5E4YTH3</accession>
<evidence type="ECO:0000256" key="6">
    <source>
        <dbReference type="ARBA" id="ARBA00025613"/>
    </source>
</evidence>
<feature type="domain" description="Clp R" evidence="9">
    <location>
        <begin position="10"/>
        <end position="158"/>
    </location>
</feature>
<evidence type="ECO:0000256" key="5">
    <source>
        <dbReference type="ARBA" id="ARBA00023186"/>
    </source>
</evidence>
<dbReference type="Pfam" id="PF02861">
    <property type="entry name" value="Clp_N"/>
    <property type="match status" value="1"/>
</dbReference>
<dbReference type="PROSITE" id="PS00870">
    <property type="entry name" value="CLPAB_1"/>
    <property type="match status" value="1"/>
</dbReference>
<dbReference type="RefSeq" id="WP_150623691.1">
    <property type="nucleotide sequence ID" value="NZ_CABPSM010000020.1"/>
</dbReference>
<evidence type="ECO:0000256" key="8">
    <source>
        <dbReference type="RuleBase" id="RU004432"/>
    </source>
</evidence>
<evidence type="ECO:0000256" key="4">
    <source>
        <dbReference type="ARBA" id="ARBA00022840"/>
    </source>
</evidence>
<evidence type="ECO:0000256" key="3">
    <source>
        <dbReference type="ARBA" id="ARBA00022741"/>
    </source>
</evidence>
<dbReference type="InterPro" id="IPR050130">
    <property type="entry name" value="ClpA_ClpB"/>
</dbReference>
<dbReference type="CDD" id="cd00009">
    <property type="entry name" value="AAA"/>
    <property type="match status" value="1"/>
</dbReference>
<comment type="similarity">
    <text evidence="1 8">Belongs to the ClpA/ClpB family.</text>
</comment>
<dbReference type="InterPro" id="IPR003959">
    <property type="entry name" value="ATPase_AAA_core"/>
</dbReference>
<dbReference type="SMART" id="SM01086">
    <property type="entry name" value="ClpB_D2-small"/>
    <property type="match status" value="1"/>
</dbReference>
<dbReference type="Gene3D" id="1.10.1780.10">
    <property type="entry name" value="Clp, N-terminal domain"/>
    <property type="match status" value="1"/>
</dbReference>
<dbReference type="PRINTS" id="PR00300">
    <property type="entry name" value="CLPPROTEASEA"/>
</dbReference>
<dbReference type="CDD" id="cd19499">
    <property type="entry name" value="RecA-like_ClpB_Hsp104-like"/>
    <property type="match status" value="1"/>
</dbReference>
<gene>
    <name evidence="10" type="ORF">PHO31112_04761</name>
</gene>
<evidence type="ECO:0000256" key="1">
    <source>
        <dbReference type="ARBA" id="ARBA00008675"/>
    </source>
</evidence>
<dbReference type="InterPro" id="IPR036628">
    <property type="entry name" value="Clp_N_dom_sf"/>
</dbReference>
<sequence>MLQVELKLLFARLNPHTRRALEDAAGMCLTRGHYEIAIEHFLLKLLDDPHSDVPLMLAHFGIDVARLAAALEAQLAKLKRGSAARPVFSPLLTEWLQDAWLAASITLGQTHIRGGALLIALRSHARYYIAGSAYDGLLCAMHADAASADFAALTERSNEEPLGAELNEHAVPFVGGTTCGAPEGSSIARFCEDFTASARAGKIDPVFGRDAEIRQIVDILARRRKNNPICVGDPGVGKTAVVEALALRIAQGDVPAFLADVRVLALDLGLLEAGASTKGEFENRLRGVIDEIKTSTTPSILFIDEAHMLIGAGGPAGGSDAANLLKPALARGELRTIAATTWAEYKKYFEKDAALARRFQPVRLDEPDVSVTVHILRGLKDGYEAEHGVAIRDDALVAAAELSSRYITGRHLPDKAVDLVDMAAARVKIGLDVKPYAIESIERALAGMRRERIALQRDAKYGREAQTARLAEIHACEVQKTEELNRLHARWALERAVAQPVFDLRARVTQAAAPACEPDLLTELAAAQSALERCQGDAPLLFTEVTPEVVARVVSDWTGIPLGRLKRDGAAAMLGLADTLKDRIRGQDAGLDAIADMLKSAASGLKDPAHPLGVFLLVGPSGVGKTETAIALAEQLFGGEQALITINMSEFQERHTVSRLVGSPPGYVGYGEGGVLTEAVRRRPYSVVLLDEVEKAHLDVVNLFYQVFDKGTLADGEGREVKFSDTVVILTSNLGSEEIVAALAQTNAGQPTVGTIAERIRPVLERHFKPPLLARMTIVPYGALTRDAMVGVVRLKLAKLTAQLLASHGVTLQIDNDVIEAIAERCTRAETGARNVDFLLRKHILPRMSDLLLGAASAGRDVSNMRLGIDGQGKWSVIVDESVQAVLTRPMASPARGAIQGGEA</sequence>
<keyword evidence="4 8" id="KW-0067">ATP-binding</keyword>
<dbReference type="InterPro" id="IPR017729">
    <property type="entry name" value="ATPase_T6SS_ClpV1"/>
</dbReference>
<dbReference type="InterPro" id="IPR003593">
    <property type="entry name" value="AAA+_ATPase"/>
</dbReference>
<dbReference type="Pfam" id="PF17871">
    <property type="entry name" value="AAA_lid_9"/>
    <property type="match status" value="1"/>
</dbReference>
<dbReference type="FunFam" id="3.40.50.300:FF:000025">
    <property type="entry name" value="ATP-dependent Clp protease subunit"/>
    <property type="match status" value="1"/>
</dbReference>
<evidence type="ECO:0000256" key="2">
    <source>
        <dbReference type="ARBA" id="ARBA00022737"/>
    </source>
</evidence>
<evidence type="ECO:0000256" key="7">
    <source>
        <dbReference type="PROSITE-ProRule" id="PRU01251"/>
    </source>
</evidence>
<dbReference type="Pfam" id="PF00004">
    <property type="entry name" value="AAA"/>
    <property type="match status" value="1"/>
</dbReference>
<dbReference type="InterPro" id="IPR028299">
    <property type="entry name" value="ClpA/B_CS2"/>
</dbReference>
<dbReference type="EMBL" id="CABPSM010000020">
    <property type="protein sequence ID" value="VVE52101.1"/>
    <property type="molecule type" value="Genomic_DNA"/>
</dbReference>
<dbReference type="GO" id="GO:0034605">
    <property type="term" value="P:cellular response to heat"/>
    <property type="evidence" value="ECO:0007669"/>
    <property type="project" value="TreeGrafter"/>
</dbReference>
<proteinExistence type="inferred from homology"/>
<dbReference type="Proteomes" id="UP000343317">
    <property type="component" value="Unassembled WGS sequence"/>
</dbReference>
<dbReference type="InterPro" id="IPR041546">
    <property type="entry name" value="ClpA/ClpB_AAA_lid"/>
</dbReference>
<dbReference type="GO" id="GO:0016887">
    <property type="term" value="F:ATP hydrolysis activity"/>
    <property type="evidence" value="ECO:0007669"/>
    <property type="project" value="InterPro"/>
</dbReference>
<keyword evidence="5 8" id="KW-0143">Chaperone</keyword>
<dbReference type="PANTHER" id="PTHR11638:SF181">
    <property type="entry name" value="ATPASE SUBUNIT OF ATP-DEPENDENT PROTEASE"/>
    <property type="match status" value="1"/>
</dbReference>
<evidence type="ECO:0000313" key="10">
    <source>
        <dbReference type="EMBL" id="VVE52101.1"/>
    </source>
</evidence>
<dbReference type="SMART" id="SM00382">
    <property type="entry name" value="AAA"/>
    <property type="match status" value="2"/>
</dbReference>
<dbReference type="Pfam" id="PF10431">
    <property type="entry name" value="ClpB_D2-small"/>
    <property type="match status" value="1"/>
</dbReference>
<dbReference type="NCBIfam" id="TIGR03345">
    <property type="entry name" value="VI_ClpV1"/>
    <property type="match status" value="1"/>
</dbReference>
<dbReference type="InterPro" id="IPR027417">
    <property type="entry name" value="P-loop_NTPase"/>
</dbReference>
<dbReference type="Gene3D" id="1.10.8.60">
    <property type="match status" value="1"/>
</dbReference>
<dbReference type="GO" id="GO:0005737">
    <property type="term" value="C:cytoplasm"/>
    <property type="evidence" value="ECO:0007669"/>
    <property type="project" value="TreeGrafter"/>
</dbReference>
<dbReference type="InterPro" id="IPR001270">
    <property type="entry name" value="ClpA/B"/>
</dbReference>
<keyword evidence="2 7" id="KW-0677">Repeat</keyword>
<keyword evidence="11" id="KW-1185">Reference proteome</keyword>
<name>A0A5E4YTH3_9BURK</name>
<dbReference type="SUPFAM" id="SSF81923">
    <property type="entry name" value="Double Clp-N motif"/>
    <property type="match status" value="1"/>
</dbReference>
<dbReference type="Gene3D" id="3.40.50.300">
    <property type="entry name" value="P-loop containing nucleotide triphosphate hydrolases"/>
    <property type="match status" value="3"/>
</dbReference>
<dbReference type="Pfam" id="PF07724">
    <property type="entry name" value="AAA_2"/>
    <property type="match status" value="1"/>
</dbReference>
<keyword evidence="3 8" id="KW-0547">Nucleotide-binding</keyword>
<dbReference type="AlphaFoldDB" id="A0A5E4YTH3"/>
<protein>
    <submittedName>
        <fullName evidence="10">ClpV1 family T6SS ATPase</fullName>
    </submittedName>
</protein>
<dbReference type="PANTHER" id="PTHR11638">
    <property type="entry name" value="ATP-DEPENDENT CLP PROTEASE"/>
    <property type="match status" value="1"/>
</dbReference>
<dbReference type="SUPFAM" id="SSF52540">
    <property type="entry name" value="P-loop containing nucleoside triphosphate hydrolases"/>
    <property type="match status" value="2"/>
</dbReference>
<dbReference type="PROSITE" id="PS00871">
    <property type="entry name" value="CLPAB_2"/>
    <property type="match status" value="1"/>
</dbReference>
<evidence type="ECO:0000313" key="11">
    <source>
        <dbReference type="Proteomes" id="UP000343317"/>
    </source>
</evidence>
<dbReference type="InterPro" id="IPR018368">
    <property type="entry name" value="ClpA/B_CS1"/>
</dbReference>
<dbReference type="GO" id="GO:0005524">
    <property type="term" value="F:ATP binding"/>
    <property type="evidence" value="ECO:0007669"/>
    <property type="project" value="UniProtKB-KW"/>
</dbReference>
<reference evidence="10 11" key="1">
    <citation type="submission" date="2019-08" db="EMBL/GenBank/DDBJ databases">
        <authorList>
            <person name="Peeters C."/>
        </authorList>
    </citation>
    <scope>NUCLEOTIDE SEQUENCE [LARGE SCALE GENOMIC DNA]</scope>
    <source>
        <strain evidence="10 11">LMG 31112</strain>
    </source>
</reference>